<keyword evidence="3" id="KW-1185">Reference proteome</keyword>
<evidence type="ECO:0000256" key="1">
    <source>
        <dbReference type="SAM" id="SignalP"/>
    </source>
</evidence>
<feature type="signal peptide" evidence="1">
    <location>
        <begin position="1"/>
        <end position="23"/>
    </location>
</feature>
<dbReference type="AlphaFoldDB" id="A0AAV2HEL3"/>
<reference evidence="2 3" key="1">
    <citation type="submission" date="2024-04" db="EMBL/GenBank/DDBJ databases">
        <authorList>
            <consortium name="Genoscope - CEA"/>
            <person name="William W."/>
        </authorList>
    </citation>
    <scope>NUCLEOTIDE SEQUENCE [LARGE SCALE GENOMIC DNA]</scope>
</reference>
<organism evidence="2 3">
    <name type="scientific">Lymnaea stagnalis</name>
    <name type="common">Great pond snail</name>
    <name type="synonym">Helix stagnalis</name>
    <dbReference type="NCBI Taxonomy" id="6523"/>
    <lineage>
        <taxon>Eukaryota</taxon>
        <taxon>Metazoa</taxon>
        <taxon>Spiralia</taxon>
        <taxon>Lophotrochozoa</taxon>
        <taxon>Mollusca</taxon>
        <taxon>Gastropoda</taxon>
        <taxon>Heterobranchia</taxon>
        <taxon>Euthyneura</taxon>
        <taxon>Panpulmonata</taxon>
        <taxon>Hygrophila</taxon>
        <taxon>Lymnaeoidea</taxon>
        <taxon>Lymnaeidae</taxon>
        <taxon>Lymnaea</taxon>
    </lineage>
</organism>
<evidence type="ECO:0000313" key="3">
    <source>
        <dbReference type="Proteomes" id="UP001497497"/>
    </source>
</evidence>
<sequence length="118" mass="13731">MAFSVSSTCLLVIIFTCLAMSASKHIEKRGKDPKIIENEHKAKLKLRKDKLKQDTSQMDDEWDFENSDCFKDPSVEQFCQWCTDRIAGSDISVKFDCCLDIGYEREKCNTLRQREHDD</sequence>
<evidence type="ECO:0000313" key="2">
    <source>
        <dbReference type="EMBL" id="CAL1531179.1"/>
    </source>
</evidence>
<feature type="chain" id="PRO_5043909521" evidence="1">
    <location>
        <begin position="24"/>
        <end position="118"/>
    </location>
</feature>
<dbReference type="Proteomes" id="UP001497497">
    <property type="component" value="Unassembled WGS sequence"/>
</dbReference>
<proteinExistence type="predicted"/>
<dbReference type="EMBL" id="CAXITT010000082">
    <property type="protein sequence ID" value="CAL1531179.1"/>
    <property type="molecule type" value="Genomic_DNA"/>
</dbReference>
<name>A0AAV2HEL3_LYMST</name>
<keyword evidence="1" id="KW-0732">Signal</keyword>
<gene>
    <name evidence="2" type="ORF">GSLYS_00005274001</name>
</gene>
<comment type="caution">
    <text evidence="2">The sequence shown here is derived from an EMBL/GenBank/DDBJ whole genome shotgun (WGS) entry which is preliminary data.</text>
</comment>
<protein>
    <submittedName>
        <fullName evidence="2">Uncharacterized protein</fullName>
    </submittedName>
</protein>
<accession>A0AAV2HEL3</accession>